<keyword evidence="1" id="KW-0812">Transmembrane</keyword>
<proteinExistence type="predicted"/>
<evidence type="ECO:0000313" key="3">
    <source>
        <dbReference type="EMBL" id="RPA71477.1"/>
    </source>
</evidence>
<protein>
    <submittedName>
        <fullName evidence="3">Uncharacterized protein</fullName>
    </submittedName>
</protein>
<dbReference type="EMBL" id="ML119925">
    <property type="protein sequence ID" value="RPA71477.1"/>
    <property type="molecule type" value="Genomic_DNA"/>
</dbReference>
<keyword evidence="1" id="KW-1133">Transmembrane helix</keyword>
<organism evidence="3 4">
    <name type="scientific">Ascobolus immersus RN42</name>
    <dbReference type="NCBI Taxonomy" id="1160509"/>
    <lineage>
        <taxon>Eukaryota</taxon>
        <taxon>Fungi</taxon>
        <taxon>Dikarya</taxon>
        <taxon>Ascomycota</taxon>
        <taxon>Pezizomycotina</taxon>
        <taxon>Pezizomycetes</taxon>
        <taxon>Pezizales</taxon>
        <taxon>Ascobolaceae</taxon>
        <taxon>Ascobolus</taxon>
    </lineage>
</organism>
<accession>A0A3N4HCQ9</accession>
<evidence type="ECO:0000256" key="1">
    <source>
        <dbReference type="SAM" id="Phobius"/>
    </source>
</evidence>
<reference evidence="3 4" key="1">
    <citation type="journal article" date="2018" name="Nat. Ecol. Evol.">
        <title>Pezizomycetes genomes reveal the molecular basis of ectomycorrhizal truffle lifestyle.</title>
        <authorList>
            <person name="Murat C."/>
            <person name="Payen T."/>
            <person name="Noel B."/>
            <person name="Kuo A."/>
            <person name="Morin E."/>
            <person name="Chen J."/>
            <person name="Kohler A."/>
            <person name="Krizsan K."/>
            <person name="Balestrini R."/>
            <person name="Da Silva C."/>
            <person name="Montanini B."/>
            <person name="Hainaut M."/>
            <person name="Levati E."/>
            <person name="Barry K.W."/>
            <person name="Belfiori B."/>
            <person name="Cichocki N."/>
            <person name="Clum A."/>
            <person name="Dockter R.B."/>
            <person name="Fauchery L."/>
            <person name="Guy J."/>
            <person name="Iotti M."/>
            <person name="Le Tacon F."/>
            <person name="Lindquist E.A."/>
            <person name="Lipzen A."/>
            <person name="Malagnac F."/>
            <person name="Mello A."/>
            <person name="Molinier V."/>
            <person name="Miyauchi S."/>
            <person name="Poulain J."/>
            <person name="Riccioni C."/>
            <person name="Rubini A."/>
            <person name="Sitrit Y."/>
            <person name="Splivallo R."/>
            <person name="Traeger S."/>
            <person name="Wang M."/>
            <person name="Zifcakova L."/>
            <person name="Wipf D."/>
            <person name="Zambonelli A."/>
            <person name="Paolocci F."/>
            <person name="Nowrousian M."/>
            <person name="Ottonello S."/>
            <person name="Baldrian P."/>
            <person name="Spatafora J.W."/>
            <person name="Henrissat B."/>
            <person name="Nagy L.G."/>
            <person name="Aury J.M."/>
            <person name="Wincker P."/>
            <person name="Grigoriev I.V."/>
            <person name="Bonfante P."/>
            <person name="Martin F.M."/>
        </authorList>
    </citation>
    <scope>NUCLEOTIDE SEQUENCE [LARGE SCALE GENOMIC DNA]</scope>
    <source>
        <strain evidence="3 4">RN42</strain>
    </source>
</reference>
<evidence type="ECO:0000256" key="2">
    <source>
        <dbReference type="SAM" id="SignalP"/>
    </source>
</evidence>
<sequence length="134" mass="14410">MLIHLRAACILAFTFTALQLSPLALAMNEDMPTLLRATGLENEAQEYKEHSQVQNAGQLKPRQGNVNVVTSVYMIPTPTPPPPFPSKKVCVKWGDQPETCQWQPDVSTAPKGVAPVIGLIVTCAAALGIGMVMV</sequence>
<name>A0A3N4HCQ9_ASCIM</name>
<feature type="chain" id="PRO_5018301003" evidence="2">
    <location>
        <begin position="27"/>
        <end position="134"/>
    </location>
</feature>
<keyword evidence="1" id="KW-0472">Membrane</keyword>
<gene>
    <name evidence="3" type="ORF">BJ508DRAFT_315571</name>
</gene>
<dbReference type="AlphaFoldDB" id="A0A3N4HCQ9"/>
<evidence type="ECO:0000313" key="4">
    <source>
        <dbReference type="Proteomes" id="UP000275078"/>
    </source>
</evidence>
<feature type="signal peptide" evidence="2">
    <location>
        <begin position="1"/>
        <end position="26"/>
    </location>
</feature>
<keyword evidence="4" id="KW-1185">Reference proteome</keyword>
<dbReference type="Proteomes" id="UP000275078">
    <property type="component" value="Unassembled WGS sequence"/>
</dbReference>
<keyword evidence="2" id="KW-0732">Signal</keyword>
<feature type="transmembrane region" description="Helical" evidence="1">
    <location>
        <begin position="112"/>
        <end position="133"/>
    </location>
</feature>